<dbReference type="PANTHER" id="PTHR32361">
    <property type="entry name" value="FERRIC/CUPRIC REDUCTASE TRANSMEMBRANE COMPONENT"/>
    <property type="match status" value="1"/>
</dbReference>
<reference evidence="12" key="1">
    <citation type="submission" date="2015-01" db="EMBL/GenBank/DDBJ databases">
        <title>The Genome Sequence of Cladophialophora bantiana CBS 173.52.</title>
        <authorList>
            <consortium name="The Broad Institute Genomics Platform"/>
            <person name="Cuomo C."/>
            <person name="de Hoog S."/>
            <person name="Gorbushina A."/>
            <person name="Stielow B."/>
            <person name="Teixiera M."/>
            <person name="Abouelleil A."/>
            <person name="Chapman S.B."/>
            <person name="Priest M."/>
            <person name="Young S.K."/>
            <person name="Wortman J."/>
            <person name="Nusbaum C."/>
            <person name="Birren B."/>
        </authorList>
    </citation>
    <scope>NUCLEOTIDE SEQUENCE [LARGE SCALE GENOMIC DNA]</scope>
    <source>
        <strain evidence="12">CBS 173.52</strain>
    </source>
</reference>
<keyword evidence="6 10" id="KW-1133">Transmembrane helix</keyword>
<dbReference type="Proteomes" id="UP000053789">
    <property type="component" value="Unassembled WGS sequence"/>
</dbReference>
<evidence type="ECO:0000256" key="7">
    <source>
        <dbReference type="ARBA" id="ARBA00023002"/>
    </source>
</evidence>
<proteinExistence type="inferred from homology"/>
<sequence length="411" mass="46962">MEIVQYYAASWGLLLLALIILGKFPPTFLPGSFLKHLAFRQVRYVASTNTTWFDIIFMAIYFIGNVILLCIQTNSWTDFANRTGTLSLINAVPLSLGERISILPMGTGLGIDKYALFHRYVGLIVFLETLAHAVAVAIAQKPDFITQSTITGLLGSIFFIIMMLSCLVLFIGRFYNVFASTHPILALGTYISIYLHIVGRHWKSNGVYIVIGFAIFGLNHAARFACIAYRNFDLDYRNLRLTSLVVVQNMTYNDTEREMQISMPDAMYLHIRPTRPWRFRGGQFVYLRFVDLDYSSILQNHPFYISWWYKNSEGDDIGVCIAEKRRGLTEKLSTIDDKAKKKVLIEGPYGKRLRLDKYETILLFATGIGITGLISMVAELFKSPERSPVNLRRIALFWELDYIRKFIRSAA</sequence>
<dbReference type="RefSeq" id="XP_016613333.1">
    <property type="nucleotide sequence ID" value="XM_016770424.1"/>
</dbReference>
<feature type="transmembrane region" description="Helical" evidence="10">
    <location>
        <begin position="361"/>
        <end position="381"/>
    </location>
</feature>
<evidence type="ECO:0000256" key="5">
    <source>
        <dbReference type="ARBA" id="ARBA00022982"/>
    </source>
</evidence>
<dbReference type="InterPro" id="IPR013130">
    <property type="entry name" value="Fe3_Rdtase_TM_dom"/>
</dbReference>
<evidence type="ECO:0000313" key="13">
    <source>
        <dbReference type="Proteomes" id="UP000053789"/>
    </source>
</evidence>
<dbReference type="GO" id="GO:0006826">
    <property type="term" value="P:iron ion transport"/>
    <property type="evidence" value="ECO:0007669"/>
    <property type="project" value="TreeGrafter"/>
</dbReference>
<dbReference type="GO" id="GO:0000293">
    <property type="term" value="F:ferric-chelate reductase activity"/>
    <property type="evidence" value="ECO:0007669"/>
    <property type="project" value="UniProtKB-ARBA"/>
</dbReference>
<dbReference type="Pfam" id="PF01794">
    <property type="entry name" value="Ferric_reduct"/>
    <property type="match status" value="1"/>
</dbReference>
<dbReference type="OrthoDB" id="4112385at2759"/>
<feature type="transmembrane region" description="Helical" evidence="10">
    <location>
        <begin position="184"/>
        <end position="202"/>
    </location>
</feature>
<evidence type="ECO:0000256" key="3">
    <source>
        <dbReference type="ARBA" id="ARBA00022448"/>
    </source>
</evidence>
<dbReference type="InterPro" id="IPR013112">
    <property type="entry name" value="FAD-bd_8"/>
</dbReference>
<evidence type="ECO:0000259" key="11">
    <source>
        <dbReference type="PROSITE" id="PS51384"/>
    </source>
</evidence>
<keyword evidence="13" id="KW-1185">Reference proteome</keyword>
<dbReference type="InterPro" id="IPR039261">
    <property type="entry name" value="FNR_nucleotide-bd"/>
</dbReference>
<evidence type="ECO:0000256" key="10">
    <source>
        <dbReference type="SAM" id="Phobius"/>
    </source>
</evidence>
<feature type="transmembrane region" description="Helical" evidence="10">
    <location>
        <begin position="52"/>
        <end position="71"/>
    </location>
</feature>
<evidence type="ECO:0000256" key="9">
    <source>
        <dbReference type="ARBA" id="ARBA00023136"/>
    </source>
</evidence>
<evidence type="ECO:0000256" key="8">
    <source>
        <dbReference type="ARBA" id="ARBA00023065"/>
    </source>
</evidence>
<evidence type="ECO:0000256" key="1">
    <source>
        <dbReference type="ARBA" id="ARBA00004141"/>
    </source>
</evidence>
<dbReference type="SUPFAM" id="SSF52343">
    <property type="entry name" value="Ferredoxin reductase-like, C-terminal NADP-linked domain"/>
    <property type="match status" value="1"/>
</dbReference>
<evidence type="ECO:0000256" key="6">
    <source>
        <dbReference type="ARBA" id="ARBA00022989"/>
    </source>
</evidence>
<dbReference type="CDD" id="cd06186">
    <property type="entry name" value="NOX_Duox_like_FAD_NADP"/>
    <property type="match status" value="1"/>
</dbReference>
<gene>
    <name evidence="12" type="ORF">Z519_12719</name>
</gene>
<dbReference type="InterPro" id="IPR051410">
    <property type="entry name" value="Ferric/Cupric_Reductase"/>
</dbReference>
<organism evidence="12 13">
    <name type="scientific">Cladophialophora bantiana (strain ATCC 10958 / CBS 173.52 / CDC B-1940 / NIH 8579)</name>
    <name type="common">Xylohypha bantiana</name>
    <dbReference type="NCBI Taxonomy" id="1442370"/>
    <lineage>
        <taxon>Eukaryota</taxon>
        <taxon>Fungi</taxon>
        <taxon>Dikarya</taxon>
        <taxon>Ascomycota</taxon>
        <taxon>Pezizomycotina</taxon>
        <taxon>Eurotiomycetes</taxon>
        <taxon>Chaetothyriomycetidae</taxon>
        <taxon>Chaetothyriales</taxon>
        <taxon>Herpotrichiellaceae</taxon>
        <taxon>Cladophialophora</taxon>
    </lineage>
</organism>
<accession>A0A0D2HQD6</accession>
<keyword evidence="4 10" id="KW-0812">Transmembrane</keyword>
<evidence type="ECO:0000256" key="4">
    <source>
        <dbReference type="ARBA" id="ARBA00022692"/>
    </source>
</evidence>
<dbReference type="PROSITE" id="PS51384">
    <property type="entry name" value="FAD_FR"/>
    <property type="match status" value="1"/>
</dbReference>
<dbReference type="PANTHER" id="PTHR32361:SF26">
    <property type="entry name" value="FAD-BINDING 8 DOMAIN-CONTAINING PROTEIN-RELATED"/>
    <property type="match status" value="1"/>
</dbReference>
<dbReference type="GO" id="GO:0005886">
    <property type="term" value="C:plasma membrane"/>
    <property type="evidence" value="ECO:0007669"/>
    <property type="project" value="TreeGrafter"/>
</dbReference>
<feature type="transmembrane region" description="Helical" evidence="10">
    <location>
        <begin position="208"/>
        <end position="229"/>
    </location>
</feature>
<protein>
    <recommendedName>
        <fullName evidence="11">FAD-binding FR-type domain-containing protein</fullName>
    </recommendedName>
</protein>
<evidence type="ECO:0000313" key="12">
    <source>
        <dbReference type="EMBL" id="KIW86664.1"/>
    </source>
</evidence>
<dbReference type="GO" id="GO:0006879">
    <property type="term" value="P:intracellular iron ion homeostasis"/>
    <property type="evidence" value="ECO:0007669"/>
    <property type="project" value="TreeGrafter"/>
</dbReference>
<dbReference type="Pfam" id="PF08030">
    <property type="entry name" value="NAD_binding_6"/>
    <property type="match status" value="1"/>
</dbReference>
<keyword evidence="7" id="KW-0560">Oxidoreductase</keyword>
<dbReference type="GO" id="GO:0015677">
    <property type="term" value="P:copper ion import"/>
    <property type="evidence" value="ECO:0007669"/>
    <property type="project" value="TreeGrafter"/>
</dbReference>
<feature type="transmembrane region" description="Helical" evidence="10">
    <location>
        <begin position="7"/>
        <end position="24"/>
    </location>
</feature>
<dbReference type="EMBL" id="KN847013">
    <property type="protein sequence ID" value="KIW86664.1"/>
    <property type="molecule type" value="Genomic_DNA"/>
</dbReference>
<dbReference type="Pfam" id="PF08022">
    <property type="entry name" value="FAD_binding_8"/>
    <property type="match status" value="1"/>
</dbReference>
<comment type="similarity">
    <text evidence="2">Belongs to the ferric reductase (FRE) family.</text>
</comment>
<feature type="transmembrane region" description="Helical" evidence="10">
    <location>
        <begin position="120"/>
        <end position="138"/>
    </location>
</feature>
<dbReference type="HOGENOM" id="CLU_010365_8_1_1"/>
<keyword evidence="9 10" id="KW-0472">Membrane</keyword>
<keyword evidence="8" id="KW-0406">Ion transport</keyword>
<feature type="domain" description="FAD-binding FR-type" evidence="11">
    <location>
        <begin position="234"/>
        <end position="355"/>
    </location>
</feature>
<dbReference type="InterPro" id="IPR017927">
    <property type="entry name" value="FAD-bd_FR_type"/>
</dbReference>
<dbReference type="Gene3D" id="3.40.50.80">
    <property type="entry name" value="Nucleotide-binding domain of ferredoxin-NADP reductase (FNR) module"/>
    <property type="match status" value="1"/>
</dbReference>
<dbReference type="AlphaFoldDB" id="A0A0D2HQD6"/>
<keyword evidence="5" id="KW-0249">Electron transport</keyword>
<dbReference type="GeneID" id="27705647"/>
<comment type="subcellular location">
    <subcellularLocation>
        <location evidence="1">Membrane</location>
        <topology evidence="1">Multi-pass membrane protein</topology>
    </subcellularLocation>
</comment>
<evidence type="ECO:0000256" key="2">
    <source>
        <dbReference type="ARBA" id="ARBA00006278"/>
    </source>
</evidence>
<keyword evidence="3" id="KW-0813">Transport</keyword>
<dbReference type="InterPro" id="IPR013121">
    <property type="entry name" value="Fe_red_NAD-bd_6"/>
</dbReference>
<dbReference type="VEuPathDB" id="FungiDB:Z519_12719"/>
<name>A0A0D2HQD6_CLAB1</name>
<feature type="transmembrane region" description="Helical" evidence="10">
    <location>
        <begin position="150"/>
        <end position="172"/>
    </location>
</feature>